<dbReference type="SUPFAM" id="SSF56762">
    <property type="entry name" value="HydB/Nqo4-like"/>
    <property type="match status" value="1"/>
</dbReference>
<comment type="caution">
    <text evidence="2">The sequence shown here is derived from an EMBL/GenBank/DDBJ whole genome shotgun (WGS) entry which is preliminary data.</text>
</comment>
<dbReference type="InterPro" id="IPR029014">
    <property type="entry name" value="NiFe-Hase_large"/>
</dbReference>
<name>A0A8S2XZE1_9BILA</name>
<accession>A0A8S2XZE1</accession>
<evidence type="ECO:0000313" key="3">
    <source>
        <dbReference type="Proteomes" id="UP000681720"/>
    </source>
</evidence>
<comment type="similarity">
    <text evidence="1">Belongs to the complex I 49 kDa subunit family.</text>
</comment>
<proteinExistence type="inferred from homology"/>
<organism evidence="2 3">
    <name type="scientific">Rotaria magnacalcarata</name>
    <dbReference type="NCBI Taxonomy" id="392030"/>
    <lineage>
        <taxon>Eukaryota</taxon>
        <taxon>Metazoa</taxon>
        <taxon>Spiralia</taxon>
        <taxon>Gnathifera</taxon>
        <taxon>Rotifera</taxon>
        <taxon>Eurotatoria</taxon>
        <taxon>Bdelloidea</taxon>
        <taxon>Philodinida</taxon>
        <taxon>Philodinidae</taxon>
        <taxon>Rotaria</taxon>
    </lineage>
</organism>
<feature type="non-terminal residue" evidence="2">
    <location>
        <position position="28"/>
    </location>
</feature>
<dbReference type="AlphaFoldDB" id="A0A8S2XZE1"/>
<reference evidence="2" key="1">
    <citation type="submission" date="2021-02" db="EMBL/GenBank/DDBJ databases">
        <authorList>
            <person name="Nowell W R."/>
        </authorList>
    </citation>
    <scope>NUCLEOTIDE SEQUENCE</scope>
</reference>
<protein>
    <submittedName>
        <fullName evidence="2">Uncharacterized protein</fullName>
    </submittedName>
</protein>
<sequence length="28" mass="3338">MMTNEQVYSLAIERLLGIEIPERAKYIR</sequence>
<evidence type="ECO:0000256" key="1">
    <source>
        <dbReference type="ARBA" id="ARBA00005769"/>
    </source>
</evidence>
<evidence type="ECO:0000313" key="2">
    <source>
        <dbReference type="EMBL" id="CAF4520877.1"/>
    </source>
</evidence>
<dbReference type="Gene3D" id="1.10.645.10">
    <property type="entry name" value="Cytochrome-c3 Hydrogenase, chain B"/>
    <property type="match status" value="1"/>
</dbReference>
<gene>
    <name evidence="2" type="ORF">GIL414_LOCUS35611</name>
</gene>
<dbReference type="EMBL" id="CAJOBJ010086017">
    <property type="protein sequence ID" value="CAF4520877.1"/>
    <property type="molecule type" value="Genomic_DNA"/>
</dbReference>
<dbReference type="Proteomes" id="UP000681720">
    <property type="component" value="Unassembled WGS sequence"/>
</dbReference>